<evidence type="ECO:0000256" key="2">
    <source>
        <dbReference type="SAM" id="SignalP"/>
    </source>
</evidence>
<dbReference type="AlphaFoldDB" id="A0A1L7WPS6"/>
<dbReference type="STRING" id="576137.A0A1L7WPS6"/>
<feature type="domain" description="Sulfatase N-terminal" evidence="3">
    <location>
        <begin position="23"/>
        <end position="328"/>
    </location>
</feature>
<organism evidence="4 5">
    <name type="scientific">Phialocephala subalpina</name>
    <dbReference type="NCBI Taxonomy" id="576137"/>
    <lineage>
        <taxon>Eukaryota</taxon>
        <taxon>Fungi</taxon>
        <taxon>Dikarya</taxon>
        <taxon>Ascomycota</taxon>
        <taxon>Pezizomycotina</taxon>
        <taxon>Leotiomycetes</taxon>
        <taxon>Helotiales</taxon>
        <taxon>Mollisiaceae</taxon>
        <taxon>Phialocephala</taxon>
        <taxon>Phialocephala fortinii species complex</taxon>
    </lineage>
</organism>
<dbReference type="PANTHER" id="PTHR43108:SF8">
    <property type="entry name" value="SD21168P"/>
    <property type="match status" value="1"/>
</dbReference>
<evidence type="ECO:0000313" key="4">
    <source>
        <dbReference type="EMBL" id="CZR54780.1"/>
    </source>
</evidence>
<dbReference type="Pfam" id="PF00884">
    <property type="entry name" value="Sulfatase"/>
    <property type="match status" value="1"/>
</dbReference>
<name>A0A1L7WPS6_9HELO</name>
<dbReference type="InterPro" id="IPR017850">
    <property type="entry name" value="Alkaline_phosphatase_core_sf"/>
</dbReference>
<reference evidence="4 5" key="1">
    <citation type="submission" date="2016-03" db="EMBL/GenBank/DDBJ databases">
        <authorList>
            <person name="Ploux O."/>
        </authorList>
    </citation>
    <scope>NUCLEOTIDE SEQUENCE [LARGE SCALE GENOMIC DNA]</scope>
    <source>
        <strain evidence="4 5">UAMH 11012</strain>
    </source>
</reference>
<evidence type="ECO:0000259" key="3">
    <source>
        <dbReference type="Pfam" id="PF00884"/>
    </source>
</evidence>
<dbReference type="Proteomes" id="UP000184330">
    <property type="component" value="Unassembled WGS sequence"/>
</dbReference>
<evidence type="ECO:0000256" key="1">
    <source>
        <dbReference type="ARBA" id="ARBA00008779"/>
    </source>
</evidence>
<evidence type="ECO:0000313" key="5">
    <source>
        <dbReference type="Proteomes" id="UP000184330"/>
    </source>
</evidence>
<gene>
    <name evidence="4" type="ORF">PAC_04664</name>
</gene>
<dbReference type="GO" id="GO:0008449">
    <property type="term" value="F:N-acetylglucosamine-6-sulfatase activity"/>
    <property type="evidence" value="ECO:0007669"/>
    <property type="project" value="TreeGrafter"/>
</dbReference>
<comment type="similarity">
    <text evidence="1">Belongs to the sulfatase family.</text>
</comment>
<feature type="chain" id="PRO_5012724684" description="Sulfatase N-terminal domain-containing protein" evidence="2">
    <location>
        <begin position="21"/>
        <end position="389"/>
    </location>
</feature>
<sequence>MLFSFFTVAFLAAGLGQTASIKPNVLLIMADDQDMLLDSLSVQPNVRKMIGENGILYEKHYCTVAWCCPSRVNLFTGRAAHNTNVTALSPPYGGWPKFLNQSLNDNYLPVWINESGIQTYYVGKFMNSYNTANFDKPHPKGWAFLVDPYTYNYFHSHWTDGYTENITPYDGIHTTNVTQQKALAYLDDAAATGEQFFMMVTPVAPHVQLANGSSPPPAPAEFRGAFADRIAPRVPNFNPEVPSIDVMVAALIQKLQEHNLLDNTYVIYTSDNGFHIGNHRLTPGKRCGYETDINIPLLIRGPNIPKNITTNITNSHTDMAPTVLNMLGLPMRPDFDGQPMAYTSVMHRESVKEIRDRLDAMGDITEYDGAEEDLSQLAALIECVIEAYY</sequence>
<dbReference type="InterPro" id="IPR000917">
    <property type="entry name" value="Sulfatase_N"/>
</dbReference>
<dbReference type="SUPFAM" id="SSF53649">
    <property type="entry name" value="Alkaline phosphatase-like"/>
    <property type="match status" value="1"/>
</dbReference>
<dbReference type="CDD" id="cd16147">
    <property type="entry name" value="G6S"/>
    <property type="match status" value="1"/>
</dbReference>
<dbReference type="GO" id="GO:0005539">
    <property type="term" value="F:glycosaminoglycan binding"/>
    <property type="evidence" value="ECO:0007669"/>
    <property type="project" value="TreeGrafter"/>
</dbReference>
<protein>
    <recommendedName>
        <fullName evidence="3">Sulfatase N-terminal domain-containing protein</fullName>
    </recommendedName>
</protein>
<keyword evidence="2" id="KW-0732">Signal</keyword>
<dbReference type="OrthoDB" id="96314at2759"/>
<accession>A0A1L7WPS6</accession>
<dbReference type="EMBL" id="FJOG01000005">
    <property type="protein sequence ID" value="CZR54780.1"/>
    <property type="molecule type" value="Genomic_DNA"/>
</dbReference>
<dbReference type="PANTHER" id="PTHR43108">
    <property type="entry name" value="N-ACETYLGLUCOSAMINE-6-SULFATASE FAMILY MEMBER"/>
    <property type="match status" value="1"/>
</dbReference>
<keyword evidence="5" id="KW-1185">Reference proteome</keyword>
<feature type="signal peptide" evidence="2">
    <location>
        <begin position="1"/>
        <end position="20"/>
    </location>
</feature>
<proteinExistence type="inferred from homology"/>
<dbReference type="Gene3D" id="3.40.720.10">
    <property type="entry name" value="Alkaline Phosphatase, subunit A"/>
    <property type="match status" value="1"/>
</dbReference>